<feature type="domain" description="NodB homology" evidence="4">
    <location>
        <begin position="234"/>
        <end position="395"/>
    </location>
</feature>
<dbReference type="PANTHER" id="PTHR34216:SF7">
    <property type="entry name" value="POLY-BETA-1,6-N-ACETYL-D-GLUCOSAMINE N-DEACETYLASE"/>
    <property type="match status" value="1"/>
</dbReference>
<dbReference type="InterPro" id="IPR035986">
    <property type="entry name" value="PKD_dom_sf"/>
</dbReference>
<dbReference type="InterPro" id="IPR013783">
    <property type="entry name" value="Ig-like_fold"/>
</dbReference>
<dbReference type="AlphaFoldDB" id="D0WIP2"/>
<dbReference type="Pfam" id="PF16403">
    <property type="entry name" value="Bact_surface_Ig-like"/>
    <property type="match status" value="1"/>
</dbReference>
<dbReference type="GO" id="GO:0016810">
    <property type="term" value="F:hydrolase activity, acting on carbon-nitrogen (but not peptide) bonds"/>
    <property type="evidence" value="ECO:0007669"/>
    <property type="project" value="InterPro"/>
</dbReference>
<proteinExistence type="predicted"/>
<gene>
    <name evidence="5" type="ORF">HMPREF0762_01717</name>
</gene>
<dbReference type="GO" id="GO:0005975">
    <property type="term" value="P:carbohydrate metabolic process"/>
    <property type="evidence" value="ECO:0007669"/>
    <property type="project" value="InterPro"/>
</dbReference>
<dbReference type="HOGENOM" id="CLU_041524_0_0_11"/>
<dbReference type="InterPro" id="IPR011330">
    <property type="entry name" value="Glyco_hydro/deAcase_b/a-brl"/>
</dbReference>
<dbReference type="PROSITE" id="PS51677">
    <property type="entry name" value="NODB"/>
    <property type="match status" value="1"/>
</dbReference>
<evidence type="ECO:0000256" key="2">
    <source>
        <dbReference type="SAM" id="MobiDB-lite"/>
    </source>
</evidence>
<dbReference type="SUPFAM" id="SSF49299">
    <property type="entry name" value="PKD domain"/>
    <property type="match status" value="1"/>
</dbReference>
<dbReference type="CDD" id="cd10966">
    <property type="entry name" value="CE4_yadE_5s"/>
    <property type="match status" value="1"/>
</dbReference>
<dbReference type="Gene3D" id="3.20.20.370">
    <property type="entry name" value="Glycoside hydrolase/deacetylase"/>
    <property type="match status" value="1"/>
</dbReference>
<dbReference type="Pfam" id="PF01522">
    <property type="entry name" value="Polysacc_deac_1"/>
    <property type="match status" value="1"/>
</dbReference>
<evidence type="ECO:0000313" key="6">
    <source>
        <dbReference type="Proteomes" id="UP000006001"/>
    </source>
</evidence>
<keyword evidence="6" id="KW-1185">Reference proteome</keyword>
<feature type="transmembrane region" description="Helical" evidence="3">
    <location>
        <begin position="20"/>
        <end position="41"/>
    </location>
</feature>
<accession>D0WIP2</accession>
<dbReference type="InterPro" id="IPR032179">
    <property type="entry name" value="Cry22Aa_Ig-like"/>
</dbReference>
<dbReference type="STRING" id="649764.HMPREF0762_01717"/>
<comment type="caution">
    <text evidence="5">The sequence shown here is derived from an EMBL/GenBank/DDBJ whole genome shotgun (WGS) entry which is preliminary data.</text>
</comment>
<protein>
    <submittedName>
        <fullName evidence="5">Polysaccharide deacetylase</fullName>
    </submittedName>
</protein>
<evidence type="ECO:0000256" key="1">
    <source>
        <dbReference type="ARBA" id="ARBA00022729"/>
    </source>
</evidence>
<name>D0WIP2_SLAES</name>
<keyword evidence="1" id="KW-0732">Signal</keyword>
<dbReference type="GeneID" id="85008206"/>
<evidence type="ECO:0000259" key="4">
    <source>
        <dbReference type="PROSITE" id="PS51677"/>
    </source>
</evidence>
<dbReference type="PANTHER" id="PTHR34216">
    <property type="match status" value="1"/>
</dbReference>
<feature type="compositionally biased region" description="Low complexity" evidence="2">
    <location>
        <begin position="52"/>
        <end position="81"/>
    </location>
</feature>
<dbReference type="OrthoDB" id="9782872at2"/>
<dbReference type="RefSeq" id="WP_006362994.1">
    <property type="nucleotide sequence ID" value="NZ_GG700631.1"/>
</dbReference>
<keyword evidence="3" id="KW-0812">Transmembrane</keyword>
<dbReference type="eggNOG" id="COG0726">
    <property type="taxonomic scope" value="Bacteria"/>
</dbReference>
<organism evidence="5 6">
    <name type="scientific">Slackia exigua (strain ATCC 700122 / DSM 15923 / CIP 105133 / JCM 11022 / KCTC 5966 / S-7)</name>
    <dbReference type="NCBI Taxonomy" id="649764"/>
    <lineage>
        <taxon>Bacteria</taxon>
        <taxon>Bacillati</taxon>
        <taxon>Actinomycetota</taxon>
        <taxon>Coriobacteriia</taxon>
        <taxon>Eggerthellales</taxon>
        <taxon>Eggerthellaceae</taxon>
        <taxon>Slackia</taxon>
    </lineage>
</organism>
<dbReference type="Proteomes" id="UP000006001">
    <property type="component" value="Unassembled WGS sequence"/>
</dbReference>
<feature type="region of interest" description="Disordered" evidence="2">
    <location>
        <begin position="48"/>
        <end position="83"/>
    </location>
</feature>
<dbReference type="InterPro" id="IPR051398">
    <property type="entry name" value="Polysacch_Deacetylase"/>
</dbReference>
<reference evidence="5" key="1">
    <citation type="submission" date="2009-10" db="EMBL/GenBank/DDBJ databases">
        <authorList>
            <person name="Weinstock G."/>
            <person name="Sodergren E."/>
            <person name="Clifton S."/>
            <person name="Fulton L."/>
            <person name="Fulton B."/>
            <person name="Courtney L."/>
            <person name="Fronick C."/>
            <person name="Harrison M."/>
            <person name="Strong C."/>
            <person name="Farmer C."/>
            <person name="Delahaunty K."/>
            <person name="Markovic C."/>
            <person name="Hall O."/>
            <person name="Minx P."/>
            <person name="Tomlinson C."/>
            <person name="Mitreva M."/>
            <person name="Nelson J."/>
            <person name="Hou S."/>
            <person name="Wollam A."/>
            <person name="Pepin K.H."/>
            <person name="Johnson M."/>
            <person name="Bhonagiri V."/>
            <person name="Nash W.E."/>
            <person name="Warren W."/>
            <person name="Chinwalla A."/>
            <person name="Mardis E.R."/>
            <person name="Wilson R.K."/>
        </authorList>
    </citation>
    <scope>NUCLEOTIDE SEQUENCE [LARGE SCALE GENOMIC DNA]</scope>
    <source>
        <strain evidence="5">ATCC 700122</strain>
    </source>
</reference>
<dbReference type="SUPFAM" id="SSF88713">
    <property type="entry name" value="Glycoside hydrolase/deacetylase"/>
    <property type="match status" value="1"/>
</dbReference>
<evidence type="ECO:0000313" key="5">
    <source>
        <dbReference type="EMBL" id="EEZ60641.1"/>
    </source>
</evidence>
<keyword evidence="3" id="KW-0472">Membrane</keyword>
<sequence>MSQNQGYGVFEDDRPSKTPFIVLAVLALLVVVGLAGFVYAVGGPGAQERSMADGAAQAESSDQDSSANGAAQTNTAATPTTVPLEDGRIVMTLHGSKDTYVKTGESYIESGVHVLDVKEGDLTSSVTTSGSVDTSKPGDYTVTYTVRNAAGMEDSIERTVHVTDDMAWDSDGISVLMYHYVYTDDDQPDEVNSNYINQKTLEEQLKWLTDNGYYYPSWFELRAYIDGTHSLPAKSVVLTFDDGQYGFLDYGIPLLEKYKVPATAFLIGDNDNTEEIIHEKASPYIDFQNHSYAMHTGGSTAIGHGGRIYDLTAEQITADLQKLSDMLGTNEAFAYPYGDVSDAAPGAVKDAGLLCAFTTAYDQVHVGDNPYTLPRIRIFGESPLDSFVYQVQTGA</sequence>
<keyword evidence="3" id="KW-1133">Transmembrane helix</keyword>
<dbReference type="EMBL" id="ACUX02000017">
    <property type="protein sequence ID" value="EEZ60641.1"/>
    <property type="molecule type" value="Genomic_DNA"/>
</dbReference>
<dbReference type="Gene3D" id="2.60.40.10">
    <property type="entry name" value="Immunoglobulins"/>
    <property type="match status" value="1"/>
</dbReference>
<evidence type="ECO:0000256" key="3">
    <source>
        <dbReference type="SAM" id="Phobius"/>
    </source>
</evidence>
<dbReference type="InterPro" id="IPR002509">
    <property type="entry name" value="NODB_dom"/>
</dbReference>